<dbReference type="GO" id="GO:0005794">
    <property type="term" value="C:Golgi apparatus"/>
    <property type="evidence" value="ECO:0007669"/>
    <property type="project" value="UniProtKB-SubCell"/>
</dbReference>
<dbReference type="Proteomes" id="UP001255856">
    <property type="component" value="Unassembled WGS sequence"/>
</dbReference>
<protein>
    <recommendedName>
        <fullName evidence="7">Trafficking protein particle complex subunit</fullName>
    </recommendedName>
</protein>
<evidence type="ECO:0000256" key="4">
    <source>
        <dbReference type="ARBA" id="ARBA00022892"/>
    </source>
</evidence>
<dbReference type="PANTHER" id="PTHR23249:SF15">
    <property type="entry name" value="TRAFFICKING PROTEIN PARTICLE COMPLEX SUBUNIT 4"/>
    <property type="match status" value="1"/>
</dbReference>
<evidence type="ECO:0000256" key="8">
    <source>
        <dbReference type="SAM" id="SignalP"/>
    </source>
</evidence>
<keyword evidence="3 7" id="KW-0256">Endoplasmic reticulum</keyword>
<dbReference type="GO" id="GO:0006888">
    <property type="term" value="P:endoplasmic reticulum to Golgi vesicle-mediated transport"/>
    <property type="evidence" value="ECO:0007669"/>
    <property type="project" value="UniProtKB-UniRule"/>
</dbReference>
<dbReference type="GO" id="GO:0005783">
    <property type="term" value="C:endoplasmic reticulum"/>
    <property type="evidence" value="ECO:0007669"/>
    <property type="project" value="UniProtKB-SubCell"/>
</dbReference>
<feature type="chain" id="PRO_5041913959" description="Trafficking protein particle complex subunit" evidence="8">
    <location>
        <begin position="39"/>
        <end position="89"/>
    </location>
</feature>
<keyword evidence="5 7" id="KW-0333">Golgi apparatus</keyword>
<sequence>MPGIYSLWIVGRNGGLLYNRTLTGTLFMLLTAPGTADAADTLRGPIYDLYTDYVLKNPFHEMDQVVKSDLFDSHLSAAVSAYNKRYGMA</sequence>
<organism evidence="9 10">
    <name type="scientific">Prototheca wickerhamii</name>
    <dbReference type="NCBI Taxonomy" id="3111"/>
    <lineage>
        <taxon>Eukaryota</taxon>
        <taxon>Viridiplantae</taxon>
        <taxon>Chlorophyta</taxon>
        <taxon>core chlorophytes</taxon>
        <taxon>Trebouxiophyceae</taxon>
        <taxon>Chlorellales</taxon>
        <taxon>Chlorellaceae</taxon>
        <taxon>Prototheca</taxon>
    </lineage>
</organism>
<keyword evidence="4 7" id="KW-0931">ER-Golgi transport</keyword>
<reference evidence="9" key="1">
    <citation type="submission" date="2021-01" db="EMBL/GenBank/DDBJ databases">
        <authorList>
            <person name="Eckstrom K.M.E."/>
        </authorList>
    </citation>
    <scope>NUCLEOTIDE SEQUENCE</scope>
    <source>
        <strain evidence="9">UVCC 0001</strain>
    </source>
</reference>
<dbReference type="GO" id="GO:0030008">
    <property type="term" value="C:TRAPP complex"/>
    <property type="evidence" value="ECO:0007669"/>
    <property type="project" value="UniProtKB-UniRule"/>
</dbReference>
<dbReference type="EMBL" id="JASFZW010000007">
    <property type="protein sequence ID" value="KAK2077113.1"/>
    <property type="molecule type" value="Genomic_DNA"/>
</dbReference>
<comment type="subcellular location">
    <subcellularLocation>
        <location evidence="7">Endoplasmic reticulum</location>
    </subcellularLocation>
    <subcellularLocation>
        <location evidence="7">Golgi apparatus</location>
        <location evidence="7">cis-Golgi network</location>
    </subcellularLocation>
    <subcellularLocation>
        <location evidence="1">Golgi apparatus</location>
    </subcellularLocation>
</comment>
<gene>
    <name evidence="9" type="ORF">QBZ16_004747</name>
</gene>
<dbReference type="Gene3D" id="3.30.450.70">
    <property type="match status" value="1"/>
</dbReference>
<proteinExistence type="inferred from homology"/>
<evidence type="ECO:0000313" key="9">
    <source>
        <dbReference type="EMBL" id="KAK2077113.1"/>
    </source>
</evidence>
<accession>A0AAD9IGB3</accession>
<evidence type="ECO:0000256" key="1">
    <source>
        <dbReference type="ARBA" id="ARBA00004555"/>
    </source>
</evidence>
<comment type="caution">
    <text evidence="9">The sequence shown here is derived from an EMBL/GenBank/DDBJ whole genome shotgun (WGS) entry which is preliminary data.</text>
</comment>
<dbReference type="SUPFAM" id="SSF64356">
    <property type="entry name" value="SNARE-like"/>
    <property type="match status" value="1"/>
</dbReference>
<evidence type="ECO:0000256" key="3">
    <source>
        <dbReference type="ARBA" id="ARBA00022824"/>
    </source>
</evidence>
<feature type="signal peptide" evidence="8">
    <location>
        <begin position="1"/>
        <end position="38"/>
    </location>
</feature>
<evidence type="ECO:0000256" key="6">
    <source>
        <dbReference type="ARBA" id="ARBA00038179"/>
    </source>
</evidence>
<dbReference type="SMART" id="SM01399">
    <property type="entry name" value="Sybindin"/>
    <property type="match status" value="1"/>
</dbReference>
<keyword evidence="10" id="KW-1185">Reference proteome</keyword>
<keyword evidence="8" id="KW-0732">Signal</keyword>
<dbReference type="InterPro" id="IPR007233">
    <property type="entry name" value="TRAPPC"/>
</dbReference>
<comment type="subunit">
    <text evidence="7">Part of the multisubunit transport protein particle (TRAPP) complex.</text>
</comment>
<dbReference type="InterPro" id="IPR011012">
    <property type="entry name" value="Longin-like_dom_sf"/>
</dbReference>
<dbReference type="PANTHER" id="PTHR23249">
    <property type="entry name" value="TRAFFICKING PROTEIN PARTICLE COMPLEX SUBUNIT"/>
    <property type="match status" value="1"/>
</dbReference>
<evidence type="ECO:0000256" key="7">
    <source>
        <dbReference type="RuleBase" id="RU366065"/>
    </source>
</evidence>
<dbReference type="AlphaFoldDB" id="A0AAD9IGB3"/>
<comment type="similarity">
    <text evidence="6">Belongs to the TRAPP small subunits family. TRAPPC4 subfamily.</text>
</comment>
<evidence type="ECO:0000313" key="10">
    <source>
        <dbReference type="Proteomes" id="UP001255856"/>
    </source>
</evidence>
<name>A0AAD9IGB3_PROWI</name>
<evidence type="ECO:0000256" key="5">
    <source>
        <dbReference type="ARBA" id="ARBA00023034"/>
    </source>
</evidence>
<evidence type="ECO:0000256" key="2">
    <source>
        <dbReference type="ARBA" id="ARBA00022448"/>
    </source>
</evidence>
<keyword evidence="2 7" id="KW-0813">Transport</keyword>
<dbReference type="Pfam" id="PF04099">
    <property type="entry name" value="Sybindin"/>
    <property type="match status" value="1"/>
</dbReference>